<keyword evidence="3" id="KW-1185">Reference proteome</keyword>
<dbReference type="Proteomes" id="UP000276982">
    <property type="component" value="Unassembled WGS sequence"/>
</dbReference>
<reference evidence="2 3" key="1">
    <citation type="submission" date="2018-11" db="EMBL/GenBank/DDBJ databases">
        <title>Genome sequencing of Lachnoanaerobaculum orale DSM 24553T.</title>
        <authorList>
            <person name="Kook J.-K."/>
            <person name="Park S.-N."/>
            <person name="Lim Y.K."/>
        </authorList>
    </citation>
    <scope>NUCLEOTIDE SEQUENCE [LARGE SCALE GENOMIC DNA]</scope>
    <source>
        <strain evidence="2 3">DSM 24553</strain>
    </source>
</reference>
<evidence type="ECO:0000313" key="2">
    <source>
        <dbReference type="EMBL" id="RRJ15835.1"/>
    </source>
</evidence>
<evidence type="ECO:0000313" key="3">
    <source>
        <dbReference type="Proteomes" id="UP000276982"/>
    </source>
</evidence>
<gene>
    <name evidence="2" type="ORF">EHW90_01955</name>
</gene>
<feature type="transmembrane region" description="Helical" evidence="1">
    <location>
        <begin position="12"/>
        <end position="29"/>
    </location>
</feature>
<keyword evidence="1" id="KW-1133">Transmembrane helix</keyword>
<dbReference type="RefSeq" id="WP_124950824.1">
    <property type="nucleotide sequence ID" value="NZ_RRCM01000001.1"/>
</dbReference>
<evidence type="ECO:0000256" key="1">
    <source>
        <dbReference type="SAM" id="Phobius"/>
    </source>
</evidence>
<dbReference type="AlphaFoldDB" id="A0A3P3Q3W5"/>
<dbReference type="EMBL" id="RRCM01000001">
    <property type="protein sequence ID" value="RRJ15835.1"/>
    <property type="molecule type" value="Genomic_DNA"/>
</dbReference>
<sequence length="249" mass="29556">MKNRKLSKNEQGIIGIIVVIAFVVGLVFLRDILVKRGVSILMLTREDYMNAVEYYMQKKYGEKFEGEYIVEDSIYVHPKENPQWHAVVEVYSENGLTYFSDNYVGYLKKDELEKYIYELVKPIYGECKVYTHPYGFALNDSFNKDTDIMTYVSNSDYTTYIFTDKKTENIEKDFRKACEIFVDKDLQTNRLLVTYITKEDLDKFEEDLKDYTFNTLKFYYRISSFYDKAYKTGFDDDIDILEGDKEYGK</sequence>
<proteinExistence type="predicted"/>
<name>A0A3P3Q3W5_9FIRM</name>
<accession>A0A3P3Q3W5</accession>
<organism evidence="2 3">
    <name type="scientific">Lachnoanaerobaculum orale</name>
    <dbReference type="NCBI Taxonomy" id="979627"/>
    <lineage>
        <taxon>Bacteria</taxon>
        <taxon>Bacillati</taxon>
        <taxon>Bacillota</taxon>
        <taxon>Clostridia</taxon>
        <taxon>Lachnospirales</taxon>
        <taxon>Lachnospiraceae</taxon>
        <taxon>Lachnoanaerobaculum</taxon>
    </lineage>
</organism>
<protein>
    <submittedName>
        <fullName evidence="2">Uncharacterized protein</fullName>
    </submittedName>
</protein>
<keyword evidence="1" id="KW-0812">Transmembrane</keyword>
<comment type="caution">
    <text evidence="2">The sequence shown here is derived from an EMBL/GenBank/DDBJ whole genome shotgun (WGS) entry which is preliminary data.</text>
</comment>
<keyword evidence="1" id="KW-0472">Membrane</keyword>